<protein>
    <submittedName>
        <fullName evidence="1">Neuropathy target esterase</fullName>
    </submittedName>
</protein>
<sequence length="327" mass="36634">MSLELSCLDELWRRGGPRREPIDDLQQEILGYFKARDTKPREKGRTYTSIKQVPLHVFVREGETMGVFSGPDCLLIRPLLGGPTPCLALEACHTGGAYAYDSVEDHLVVLHTNNSRVSVYDMKTGIFSKLYVVEGLVVNGTKASTFCGGGMLLVTTLSGKEPLYSSLHIVRLRGEGVHRRTYLVWHGRVSPKMEHAPALASIHGRVEMARVAPEGHIVITQFEIGREQGLDLSETREMKFARDAGDSQANRIWFIGERWLCMYRRQGGIRTLLWIADKYRVASHCVQIAHATEKYHYVLGGPKDTVIALYSSKDDAAGEGTVMTYYF</sequence>
<gene>
    <name evidence="1" type="primary">PNPLA6_5</name>
    <name evidence="2" type="synonym">PNPLA6_12</name>
    <name evidence="1" type="ORF">FOZ60_010087</name>
    <name evidence="2" type="ORF">FOZ63_027208</name>
</gene>
<name>A0A7J6NH57_PEROL</name>
<accession>A0A7J6NH57</accession>
<dbReference type="Proteomes" id="UP000553632">
    <property type="component" value="Unassembled WGS sequence"/>
</dbReference>
<comment type="caution">
    <text evidence="1">The sequence shown here is derived from an EMBL/GenBank/DDBJ whole genome shotgun (WGS) entry which is preliminary data.</text>
</comment>
<dbReference type="EMBL" id="JABANP010000407">
    <property type="protein sequence ID" value="KAF4682807.1"/>
    <property type="molecule type" value="Genomic_DNA"/>
</dbReference>
<evidence type="ECO:0000313" key="4">
    <source>
        <dbReference type="Proteomes" id="UP000553632"/>
    </source>
</evidence>
<organism evidence="1 3">
    <name type="scientific">Perkinsus olseni</name>
    <name type="common">Perkinsus atlanticus</name>
    <dbReference type="NCBI Taxonomy" id="32597"/>
    <lineage>
        <taxon>Eukaryota</taxon>
        <taxon>Sar</taxon>
        <taxon>Alveolata</taxon>
        <taxon>Perkinsozoa</taxon>
        <taxon>Perkinsea</taxon>
        <taxon>Perkinsida</taxon>
        <taxon>Perkinsidae</taxon>
        <taxon>Perkinsus</taxon>
    </lineage>
</organism>
<evidence type="ECO:0000313" key="3">
    <source>
        <dbReference type="Proteomes" id="UP000541610"/>
    </source>
</evidence>
<dbReference type="Proteomes" id="UP000541610">
    <property type="component" value="Unassembled WGS sequence"/>
</dbReference>
<dbReference type="AlphaFoldDB" id="A0A7J6NH57"/>
<reference evidence="3 4" key="1">
    <citation type="submission" date="2020-04" db="EMBL/GenBank/DDBJ databases">
        <title>Perkinsus olseni comparative genomics.</title>
        <authorList>
            <person name="Bogema D.R."/>
        </authorList>
    </citation>
    <scope>NUCLEOTIDE SEQUENCE [LARGE SCALE GENOMIC DNA]</scope>
    <source>
        <strain evidence="1">00978-12</strain>
        <strain evidence="2 4">ATCC PRA-207</strain>
    </source>
</reference>
<evidence type="ECO:0000313" key="1">
    <source>
        <dbReference type="EMBL" id="KAF4682807.1"/>
    </source>
</evidence>
<dbReference type="EMBL" id="JABANO010007155">
    <property type="protein sequence ID" value="KAF4750594.1"/>
    <property type="molecule type" value="Genomic_DNA"/>
</dbReference>
<keyword evidence="4" id="KW-1185">Reference proteome</keyword>
<evidence type="ECO:0000313" key="2">
    <source>
        <dbReference type="EMBL" id="KAF4750594.1"/>
    </source>
</evidence>
<proteinExistence type="predicted"/>